<dbReference type="RefSeq" id="WP_084083574.1">
    <property type="nucleotide sequence ID" value="NZ_CP063079.1"/>
</dbReference>
<evidence type="ECO:0000313" key="2">
    <source>
        <dbReference type="Proteomes" id="UP000595070"/>
    </source>
</evidence>
<accession>A0ABX6TST8</accession>
<dbReference type="Pfam" id="PF03382">
    <property type="entry name" value="DUF285"/>
    <property type="match status" value="1"/>
</dbReference>
<evidence type="ECO:0000313" key="1">
    <source>
        <dbReference type="EMBL" id="QOQ89022.1"/>
    </source>
</evidence>
<sequence length="34" mass="4060">MFSGCKNFNQKLSSWNLKNIPRKNHMFFNTAIKN</sequence>
<protein>
    <submittedName>
        <fullName evidence="1">BspA family leucine-rich repeat surface protein</fullName>
    </submittedName>
</protein>
<dbReference type="InterPro" id="IPR005046">
    <property type="entry name" value="DUF285"/>
</dbReference>
<dbReference type="Proteomes" id="UP000595070">
    <property type="component" value="Chromosome"/>
</dbReference>
<gene>
    <name evidence="1" type="ORF">IMC75_00650</name>
</gene>
<name>A0ABX6TST8_9BACT</name>
<proteinExistence type="predicted"/>
<reference evidence="1 2" key="1">
    <citation type="submission" date="2020-10" db="EMBL/GenBank/DDBJ databases">
        <title>Campylobacter and Helicobacter PacBio genomes.</title>
        <authorList>
            <person name="Lane C."/>
        </authorList>
    </citation>
    <scope>NUCLEOTIDE SEQUENCE [LARGE SCALE GENOMIC DNA]</scope>
    <source>
        <strain evidence="1 2">2016D-0074</strain>
    </source>
</reference>
<dbReference type="EMBL" id="CP063079">
    <property type="protein sequence ID" value="QOQ89022.1"/>
    <property type="molecule type" value="Genomic_DNA"/>
</dbReference>
<organism evidence="1 2">
    <name type="scientific">Campylobacter peloridis</name>
    <dbReference type="NCBI Taxonomy" id="488546"/>
    <lineage>
        <taxon>Bacteria</taxon>
        <taxon>Pseudomonadati</taxon>
        <taxon>Campylobacterota</taxon>
        <taxon>Epsilonproteobacteria</taxon>
        <taxon>Campylobacterales</taxon>
        <taxon>Campylobacteraceae</taxon>
        <taxon>Campylobacter</taxon>
    </lineage>
</organism>
<keyword evidence="2" id="KW-1185">Reference proteome</keyword>